<evidence type="ECO:0000259" key="2">
    <source>
        <dbReference type="PROSITE" id="PS50263"/>
    </source>
</evidence>
<dbReference type="CDD" id="cd07569">
    <property type="entry name" value="DCase"/>
    <property type="match status" value="1"/>
</dbReference>
<dbReference type="PANTHER" id="PTHR43674">
    <property type="entry name" value="NITRILASE C965.09-RELATED"/>
    <property type="match status" value="1"/>
</dbReference>
<dbReference type="Pfam" id="PF00795">
    <property type="entry name" value="CN_hydrolase"/>
    <property type="match status" value="1"/>
</dbReference>
<dbReference type="InterPro" id="IPR050345">
    <property type="entry name" value="Aliph_Amidase/BUP"/>
</dbReference>
<organism evidence="3 4">
    <name type="scientific">Paracoccus fistulariae</name>
    <dbReference type="NCBI Taxonomy" id="658446"/>
    <lineage>
        <taxon>Bacteria</taxon>
        <taxon>Pseudomonadati</taxon>
        <taxon>Pseudomonadota</taxon>
        <taxon>Alphaproteobacteria</taxon>
        <taxon>Rhodobacterales</taxon>
        <taxon>Paracoccaceae</taxon>
        <taxon>Paracoccus</taxon>
    </lineage>
</organism>
<dbReference type="RefSeq" id="WP_271886381.1">
    <property type="nucleotide sequence ID" value="NZ_CP067136.1"/>
</dbReference>
<dbReference type="PROSITE" id="PS50263">
    <property type="entry name" value="CN_HYDROLASE"/>
    <property type="match status" value="1"/>
</dbReference>
<dbReference type="SUPFAM" id="SSF56317">
    <property type="entry name" value="Carbon-nitrogen hydrolase"/>
    <property type="match status" value="1"/>
</dbReference>
<evidence type="ECO:0000313" key="3">
    <source>
        <dbReference type="EMBL" id="WCR07834.1"/>
    </source>
</evidence>
<dbReference type="EMBL" id="CP067136">
    <property type="protein sequence ID" value="WCR07834.1"/>
    <property type="molecule type" value="Genomic_DNA"/>
</dbReference>
<evidence type="ECO:0000313" key="4">
    <source>
        <dbReference type="Proteomes" id="UP001219349"/>
    </source>
</evidence>
<dbReference type="PANTHER" id="PTHR43674:SF12">
    <property type="entry name" value="NITRILASE C965.09-RELATED"/>
    <property type="match status" value="1"/>
</dbReference>
<dbReference type="InterPro" id="IPR003010">
    <property type="entry name" value="C-N_Hydrolase"/>
</dbReference>
<evidence type="ECO:0000256" key="1">
    <source>
        <dbReference type="ARBA" id="ARBA00022801"/>
    </source>
</evidence>
<keyword evidence="1 3" id="KW-0378">Hydrolase</keyword>
<keyword evidence="4" id="KW-1185">Reference proteome</keyword>
<accession>A0ABY7SLT8</accession>
<dbReference type="InterPro" id="IPR036526">
    <property type="entry name" value="C-N_Hydrolase_sf"/>
</dbReference>
<proteinExistence type="predicted"/>
<dbReference type="GO" id="GO:0016787">
    <property type="term" value="F:hydrolase activity"/>
    <property type="evidence" value="ECO:0007669"/>
    <property type="project" value="UniProtKB-KW"/>
</dbReference>
<name>A0ABY7SLT8_9RHOB</name>
<sequence>MSRILTVGGAQLGPIAPDESRESAVARMIELLHEAKARGCGLVVFPEMALSTFFPRYYEEDISKMDRFYEREMPNDAVRPLFEAAEKADIAFYLGYCELTPDGHRFNTAILVDKGKIVGKYRKVHLPGHAEYDPNRPWQHLEKRYFEPGDLGWPVWRCRDGVMGMGLCNDRRWPETYRVMALKGVELTMFGYNTPDRNTAAPEPNHLRMYHNHLVMQAGAYQNSCFVVGVAKAGIEDGCMLIGGSCIVQPSGEIIALASTLEDELIVANCDLDLAKMGKETVFNFAKHRRIEHYGIISSQTGVVLPEGV</sequence>
<dbReference type="Gene3D" id="3.60.110.10">
    <property type="entry name" value="Carbon-nitrogen hydrolase"/>
    <property type="match status" value="1"/>
</dbReference>
<feature type="domain" description="CN hydrolase" evidence="2">
    <location>
        <begin position="5"/>
        <end position="274"/>
    </location>
</feature>
<gene>
    <name evidence="3" type="ORF">JHX87_03095</name>
</gene>
<dbReference type="Proteomes" id="UP001219349">
    <property type="component" value="Chromosome"/>
</dbReference>
<protein>
    <submittedName>
        <fullName evidence="3">N-carbamoyl-D-amino-acid hydrolase</fullName>
    </submittedName>
</protein>
<reference evidence="3 4" key="1">
    <citation type="submission" date="2021-01" db="EMBL/GenBank/DDBJ databases">
        <title>Biogeographic distribution of Paracoccus.</title>
        <authorList>
            <person name="Hollensteiner J."/>
            <person name="Leineberger J."/>
            <person name="Brinkhoff T."/>
            <person name="Daniel R."/>
        </authorList>
    </citation>
    <scope>NUCLEOTIDE SEQUENCE [LARGE SCALE GENOMIC DNA]</scope>
    <source>
        <strain evidence="3 4">KCTC 22803</strain>
    </source>
</reference>